<accession>K1PB44</accession>
<protein>
    <submittedName>
        <fullName evidence="3">Neuroligin-1</fullName>
    </submittedName>
</protein>
<dbReference type="InParanoid" id="K1PB44"/>
<dbReference type="PANTHER" id="PTHR43903">
    <property type="entry name" value="NEUROLIGIN"/>
    <property type="match status" value="1"/>
</dbReference>
<reference evidence="3" key="1">
    <citation type="journal article" date="2012" name="Nature">
        <title>The oyster genome reveals stress adaptation and complexity of shell formation.</title>
        <authorList>
            <person name="Zhang G."/>
            <person name="Fang X."/>
            <person name="Guo X."/>
            <person name="Li L."/>
            <person name="Luo R."/>
            <person name="Xu F."/>
            <person name="Yang P."/>
            <person name="Zhang L."/>
            <person name="Wang X."/>
            <person name="Qi H."/>
            <person name="Xiong Z."/>
            <person name="Que H."/>
            <person name="Xie Y."/>
            <person name="Holland P.W."/>
            <person name="Paps J."/>
            <person name="Zhu Y."/>
            <person name="Wu F."/>
            <person name="Chen Y."/>
            <person name="Wang J."/>
            <person name="Peng C."/>
            <person name="Meng J."/>
            <person name="Yang L."/>
            <person name="Liu J."/>
            <person name="Wen B."/>
            <person name="Zhang N."/>
            <person name="Huang Z."/>
            <person name="Zhu Q."/>
            <person name="Feng Y."/>
            <person name="Mount A."/>
            <person name="Hedgecock D."/>
            <person name="Xu Z."/>
            <person name="Liu Y."/>
            <person name="Domazet-Loso T."/>
            <person name="Du Y."/>
            <person name="Sun X."/>
            <person name="Zhang S."/>
            <person name="Liu B."/>
            <person name="Cheng P."/>
            <person name="Jiang X."/>
            <person name="Li J."/>
            <person name="Fan D."/>
            <person name="Wang W."/>
            <person name="Fu W."/>
            <person name="Wang T."/>
            <person name="Wang B."/>
            <person name="Zhang J."/>
            <person name="Peng Z."/>
            <person name="Li Y."/>
            <person name="Li N."/>
            <person name="Wang J."/>
            <person name="Chen M."/>
            <person name="He Y."/>
            <person name="Tan F."/>
            <person name="Song X."/>
            <person name="Zheng Q."/>
            <person name="Huang R."/>
            <person name="Yang H."/>
            <person name="Du X."/>
            <person name="Chen L."/>
            <person name="Yang M."/>
            <person name="Gaffney P.M."/>
            <person name="Wang S."/>
            <person name="Luo L."/>
            <person name="She Z."/>
            <person name="Ming Y."/>
            <person name="Huang W."/>
            <person name="Zhang S."/>
            <person name="Huang B."/>
            <person name="Zhang Y."/>
            <person name="Qu T."/>
            <person name="Ni P."/>
            <person name="Miao G."/>
            <person name="Wang J."/>
            <person name="Wang Q."/>
            <person name="Steinberg C.E."/>
            <person name="Wang H."/>
            <person name="Li N."/>
            <person name="Qian L."/>
            <person name="Zhang G."/>
            <person name="Li Y."/>
            <person name="Yang H."/>
            <person name="Liu X."/>
            <person name="Wang J."/>
            <person name="Yin Y."/>
            <person name="Wang J."/>
        </authorList>
    </citation>
    <scope>NUCLEOTIDE SEQUENCE [LARGE SCALE GENOMIC DNA]</scope>
    <source>
        <strain evidence="3">05x7-T-G4-1.051#20</strain>
    </source>
</reference>
<gene>
    <name evidence="3" type="ORF">CGI_10011609</name>
</gene>
<dbReference type="AlphaFoldDB" id="K1PB44"/>
<comment type="similarity">
    <text evidence="1">Belongs to the type-B carboxylesterase/lipase family.</text>
</comment>
<evidence type="ECO:0000256" key="1">
    <source>
        <dbReference type="ARBA" id="ARBA00005964"/>
    </source>
</evidence>
<evidence type="ECO:0000313" key="3">
    <source>
        <dbReference type="EMBL" id="EKC18638.1"/>
    </source>
</evidence>
<dbReference type="InterPro" id="IPR051093">
    <property type="entry name" value="Neuroligin/BSAL"/>
</dbReference>
<name>K1PB44_MAGGI</name>
<proteinExistence type="inferred from homology"/>
<dbReference type="SUPFAM" id="SSF53474">
    <property type="entry name" value="alpha/beta-Hydrolases"/>
    <property type="match status" value="1"/>
</dbReference>
<dbReference type="Gene3D" id="3.40.50.1820">
    <property type="entry name" value="alpha/beta hydrolase"/>
    <property type="match status" value="1"/>
</dbReference>
<evidence type="ECO:0000259" key="2">
    <source>
        <dbReference type="Pfam" id="PF00135"/>
    </source>
</evidence>
<sequence>MCPVKEILVLCALLCFCESGVVIQRYGQRVVVTKKGDYRGLVVELPWTAHLTNTEVFYGIKYASLRHGNIRFIPPSSLTYKWQHIRNASLKAGVCPQTVSDTNDLYRRHSFQASSKDQMTQDEDCLFLNVNVPYKGKI</sequence>
<dbReference type="InterPro" id="IPR029058">
    <property type="entry name" value="AB_hydrolase_fold"/>
</dbReference>
<dbReference type="InterPro" id="IPR002018">
    <property type="entry name" value="CarbesteraseB"/>
</dbReference>
<dbReference type="HOGENOM" id="CLU_006586_7_1_1"/>
<dbReference type="Pfam" id="PF00135">
    <property type="entry name" value="COesterase"/>
    <property type="match status" value="1"/>
</dbReference>
<dbReference type="EMBL" id="JH816457">
    <property type="protein sequence ID" value="EKC18638.1"/>
    <property type="molecule type" value="Genomic_DNA"/>
</dbReference>
<organism evidence="3">
    <name type="scientific">Magallana gigas</name>
    <name type="common">Pacific oyster</name>
    <name type="synonym">Crassostrea gigas</name>
    <dbReference type="NCBI Taxonomy" id="29159"/>
    <lineage>
        <taxon>Eukaryota</taxon>
        <taxon>Metazoa</taxon>
        <taxon>Spiralia</taxon>
        <taxon>Lophotrochozoa</taxon>
        <taxon>Mollusca</taxon>
        <taxon>Bivalvia</taxon>
        <taxon>Autobranchia</taxon>
        <taxon>Pteriomorphia</taxon>
        <taxon>Ostreida</taxon>
        <taxon>Ostreoidea</taxon>
        <taxon>Ostreidae</taxon>
        <taxon>Magallana</taxon>
    </lineage>
</organism>
<feature type="domain" description="Carboxylesterase type B" evidence="2">
    <location>
        <begin position="28"/>
        <end position="135"/>
    </location>
</feature>